<sequence>YGRDDEDCKGLISDDEAFVGIDPSYIVPHNAAKLEDFGQRILFAANSTFFICGTGFSFDLKL</sequence>
<feature type="non-terminal residue" evidence="1">
    <location>
        <position position="1"/>
    </location>
</feature>
<protein>
    <submittedName>
        <fullName evidence="1">Uncharacterized protein</fullName>
    </submittedName>
</protein>
<name>A0A6A3PCP3_9STRA</name>
<dbReference type="Proteomes" id="UP000440732">
    <property type="component" value="Unassembled WGS sequence"/>
</dbReference>
<gene>
    <name evidence="1" type="ORF">PF006_g33446</name>
</gene>
<proteinExistence type="predicted"/>
<accession>A0A6A3PCP3</accession>
<dbReference type="AlphaFoldDB" id="A0A6A3PCP3"/>
<evidence type="ECO:0000313" key="1">
    <source>
        <dbReference type="EMBL" id="KAE9053787.1"/>
    </source>
</evidence>
<organism evidence="1 2">
    <name type="scientific">Phytophthora fragariae</name>
    <dbReference type="NCBI Taxonomy" id="53985"/>
    <lineage>
        <taxon>Eukaryota</taxon>
        <taxon>Sar</taxon>
        <taxon>Stramenopiles</taxon>
        <taxon>Oomycota</taxon>
        <taxon>Peronosporomycetes</taxon>
        <taxon>Peronosporales</taxon>
        <taxon>Peronosporaceae</taxon>
        <taxon>Phytophthora</taxon>
    </lineage>
</organism>
<comment type="caution">
    <text evidence="1">The sequence shown here is derived from an EMBL/GenBank/DDBJ whole genome shotgun (WGS) entry which is preliminary data.</text>
</comment>
<dbReference type="EMBL" id="QXGA01012304">
    <property type="protein sequence ID" value="KAE9053787.1"/>
    <property type="molecule type" value="Genomic_DNA"/>
</dbReference>
<reference evidence="1 2" key="1">
    <citation type="submission" date="2018-08" db="EMBL/GenBank/DDBJ databases">
        <title>Genomic investigation of the strawberry pathogen Phytophthora fragariae indicates pathogenicity is determined by transcriptional variation in three key races.</title>
        <authorList>
            <person name="Adams T.M."/>
            <person name="Armitage A.D."/>
            <person name="Sobczyk M.K."/>
            <person name="Bates H.J."/>
            <person name="Dunwell J.M."/>
            <person name="Nellist C.F."/>
            <person name="Harrison R.J."/>
        </authorList>
    </citation>
    <scope>NUCLEOTIDE SEQUENCE [LARGE SCALE GENOMIC DNA]</scope>
    <source>
        <strain evidence="1 2">NOV-5</strain>
    </source>
</reference>
<evidence type="ECO:0000313" key="2">
    <source>
        <dbReference type="Proteomes" id="UP000440732"/>
    </source>
</evidence>